<dbReference type="Proteomes" id="UP001164746">
    <property type="component" value="Chromosome 4"/>
</dbReference>
<reference evidence="5" key="1">
    <citation type="submission" date="2022-11" db="EMBL/GenBank/DDBJ databases">
        <title>Centuries of genome instability and evolution in soft-shell clam transmissible cancer (bioRxiv).</title>
        <authorList>
            <person name="Hart S.F.M."/>
            <person name="Yonemitsu M.A."/>
            <person name="Giersch R.M."/>
            <person name="Beal B.F."/>
            <person name="Arriagada G."/>
            <person name="Davis B.W."/>
            <person name="Ostrander E.A."/>
            <person name="Goff S.P."/>
            <person name="Metzger M.J."/>
        </authorList>
    </citation>
    <scope>NUCLEOTIDE SEQUENCE</scope>
    <source>
        <strain evidence="5">MELC-2E11</strain>
        <tissue evidence="5">Siphon/mantle</tissue>
    </source>
</reference>
<dbReference type="EMBL" id="CP111015">
    <property type="protein sequence ID" value="WAR03011.1"/>
    <property type="molecule type" value="Genomic_DNA"/>
</dbReference>
<dbReference type="PANTHER" id="PTHR44889">
    <property type="entry name" value="INACTIVE HYDROXYSTEROID DEHYDROGENASE-LIKE PROTEIN 1"/>
    <property type="match status" value="1"/>
</dbReference>
<dbReference type="InterPro" id="IPR052149">
    <property type="entry name" value="17-beta-HSD3-like"/>
</dbReference>
<evidence type="ECO:0000256" key="4">
    <source>
        <dbReference type="ARBA" id="ARBA00038261"/>
    </source>
</evidence>
<keyword evidence="6" id="KW-1185">Reference proteome</keyword>
<keyword evidence="3" id="KW-0496">Mitochondrion</keyword>
<dbReference type="SUPFAM" id="SSF51735">
    <property type="entry name" value="NAD(P)-binding Rossmann-fold domains"/>
    <property type="match status" value="1"/>
</dbReference>
<dbReference type="PANTHER" id="PTHR44889:SF1">
    <property type="entry name" value="INACTIVE HYDROXYSTEROID DEHYDROGENASE-LIKE PROTEIN 1"/>
    <property type="match status" value="1"/>
</dbReference>
<evidence type="ECO:0000313" key="6">
    <source>
        <dbReference type="Proteomes" id="UP001164746"/>
    </source>
</evidence>
<organism evidence="5 6">
    <name type="scientific">Mya arenaria</name>
    <name type="common">Soft-shell clam</name>
    <dbReference type="NCBI Taxonomy" id="6604"/>
    <lineage>
        <taxon>Eukaryota</taxon>
        <taxon>Metazoa</taxon>
        <taxon>Spiralia</taxon>
        <taxon>Lophotrochozoa</taxon>
        <taxon>Mollusca</taxon>
        <taxon>Bivalvia</taxon>
        <taxon>Autobranchia</taxon>
        <taxon>Heteroconchia</taxon>
        <taxon>Euheterodonta</taxon>
        <taxon>Imparidentia</taxon>
        <taxon>Neoheterodontei</taxon>
        <taxon>Myida</taxon>
        <taxon>Myoidea</taxon>
        <taxon>Myidae</taxon>
        <taxon>Mya</taxon>
    </lineage>
</organism>
<evidence type="ECO:0000313" key="5">
    <source>
        <dbReference type="EMBL" id="WAR03011.1"/>
    </source>
</evidence>
<comment type="subcellular location">
    <subcellularLocation>
        <location evidence="1">Mitochondrion</location>
    </subcellularLocation>
</comment>
<gene>
    <name evidence="5" type="ORF">MAR_009569</name>
</gene>
<evidence type="ECO:0000256" key="3">
    <source>
        <dbReference type="ARBA" id="ARBA00023128"/>
    </source>
</evidence>
<evidence type="ECO:0000256" key="1">
    <source>
        <dbReference type="ARBA" id="ARBA00004173"/>
    </source>
</evidence>
<evidence type="ECO:0000256" key="2">
    <source>
        <dbReference type="ARBA" id="ARBA00022857"/>
    </source>
</evidence>
<proteinExistence type="inferred from homology"/>
<keyword evidence="2" id="KW-0521">NADP</keyword>
<sequence length="172" mass="19874">MAAVDRFDYLLREILNTCGDIRDRLWQIVNINVAAATMSFLDYFAQGLRYEYQDKGIVIQSLRPFYVNTKMTRYSKTLTSHSFLVPTAEVYAGHAVATLGHSGRTAGYWPHTLQMWLFEAIPEWLWMWGAMRLNQALQRQALDRLDKKDRIKSSDSMNTISETLLNTSKKVS</sequence>
<name>A0ABY7E786_MYAAR</name>
<accession>A0ABY7E786</accession>
<comment type="similarity">
    <text evidence="4">Belongs to the short-chain dehydrogenases/reductases (SDR) family. 17-beta-HSD 3 subfamily.</text>
</comment>
<dbReference type="InterPro" id="IPR036291">
    <property type="entry name" value="NAD(P)-bd_dom_sf"/>
</dbReference>
<protein>
    <submittedName>
        <fullName evidence="5">HSDL1-like protein</fullName>
    </submittedName>
</protein>